<keyword evidence="1" id="KW-0472">Membrane</keyword>
<feature type="transmembrane region" description="Helical" evidence="1">
    <location>
        <begin position="36"/>
        <end position="54"/>
    </location>
</feature>
<sequence length="90" mass="10107">MDATVKVTCIHILFGLIASLISTALTLGWFGFKNDVFAFFAALIILYGVGKLAQKVAHGEISGTSQWVWDGILPFYFMWVICYTLFTMYL</sequence>
<gene>
    <name evidence="2" type="ORF">MBORA_16870</name>
</gene>
<feature type="transmembrane region" description="Helical" evidence="1">
    <location>
        <begin position="12"/>
        <end position="30"/>
    </location>
</feature>
<keyword evidence="3" id="KW-1185">Reference proteome</keyword>
<keyword evidence="1" id="KW-1133">Transmembrane helix</keyword>
<dbReference type="Pfam" id="PF19094">
    <property type="entry name" value="EMC6_arch"/>
    <property type="match status" value="1"/>
</dbReference>
<reference evidence="3" key="1">
    <citation type="journal article" date="2016" name="Genome Announc.">
        <title>Draft Genome Sequences of Methanobrevibacter curvatus DSM11111, Methanobrevibacter cuticularis DSM11139, Methanobrevibacter filiformis DSM11501, and Methanobrevibacter oralis DSM7256.</title>
        <authorList>
            <person name="Poehlein A."/>
            <person name="Seedorf H."/>
        </authorList>
    </citation>
    <scope>NUCLEOTIDE SEQUENCE [LARGE SCALE GENOMIC DNA]</scope>
    <source>
        <strain evidence="3">DSM 7256 / JCM 30027 / ZR</strain>
    </source>
</reference>
<organism evidence="2 3">
    <name type="scientific">Methanobrevibacter oralis</name>
    <dbReference type="NCBI Taxonomy" id="66851"/>
    <lineage>
        <taxon>Archaea</taxon>
        <taxon>Methanobacteriati</taxon>
        <taxon>Methanobacteriota</taxon>
        <taxon>Methanomada group</taxon>
        <taxon>Methanobacteria</taxon>
        <taxon>Methanobacteriales</taxon>
        <taxon>Methanobacteriaceae</taxon>
        <taxon>Methanobrevibacter</taxon>
    </lineage>
</organism>
<dbReference type="PATRIC" id="fig|66851.6.peg.1840"/>
<protein>
    <submittedName>
        <fullName evidence="2">Uncharacterized protein</fullName>
    </submittedName>
</protein>
<dbReference type="EMBL" id="LWMU01000103">
    <property type="protein sequence ID" value="KZX10850.1"/>
    <property type="molecule type" value="Genomic_DNA"/>
</dbReference>
<proteinExistence type="predicted"/>
<name>A0A162FJD3_METOA</name>
<evidence type="ECO:0000313" key="3">
    <source>
        <dbReference type="Proteomes" id="UP000077428"/>
    </source>
</evidence>
<dbReference type="OrthoDB" id="64172at2157"/>
<dbReference type="AlphaFoldDB" id="A0A162FJD3"/>
<comment type="caution">
    <text evidence="2">The sequence shown here is derived from an EMBL/GenBank/DDBJ whole genome shotgun (WGS) entry which is preliminary data.</text>
</comment>
<evidence type="ECO:0000313" key="2">
    <source>
        <dbReference type="EMBL" id="KZX10850.1"/>
    </source>
</evidence>
<dbReference type="RefSeq" id="WP_042694615.1">
    <property type="nucleotide sequence ID" value="NZ_CABMAB010000039.1"/>
</dbReference>
<accession>A0A162FJD3</accession>
<evidence type="ECO:0000256" key="1">
    <source>
        <dbReference type="SAM" id="Phobius"/>
    </source>
</evidence>
<dbReference type="Proteomes" id="UP000077428">
    <property type="component" value="Unassembled WGS sequence"/>
</dbReference>
<dbReference type="InterPro" id="IPR043941">
    <property type="entry name" value="EMC6-arch"/>
</dbReference>
<feature type="transmembrane region" description="Helical" evidence="1">
    <location>
        <begin position="66"/>
        <end position="86"/>
    </location>
</feature>
<keyword evidence="1" id="KW-0812">Transmembrane</keyword>